<reference evidence="3 4" key="1">
    <citation type="submission" date="2011-07" db="EMBL/GenBank/DDBJ databases">
        <title>The complete genome of chromosome of Emticicia oligotrophica DSM 17448.</title>
        <authorList>
            <consortium name="US DOE Joint Genome Institute (JGI-PGF)"/>
            <person name="Lucas S."/>
            <person name="Han J."/>
            <person name="Lapidus A."/>
            <person name="Bruce D."/>
            <person name="Goodwin L."/>
            <person name="Pitluck S."/>
            <person name="Peters L."/>
            <person name="Kyrpides N."/>
            <person name="Mavromatis K."/>
            <person name="Ivanova N."/>
            <person name="Ovchinnikova G."/>
            <person name="Teshima H."/>
            <person name="Detter J.C."/>
            <person name="Tapia R."/>
            <person name="Han C."/>
            <person name="Land M."/>
            <person name="Hauser L."/>
            <person name="Markowitz V."/>
            <person name="Cheng J.-F."/>
            <person name="Hugenholtz P."/>
            <person name="Woyke T."/>
            <person name="Wu D."/>
            <person name="Tindall B."/>
            <person name="Pomrenke H."/>
            <person name="Brambilla E."/>
            <person name="Klenk H.-P."/>
            <person name="Eisen J.A."/>
        </authorList>
    </citation>
    <scope>NUCLEOTIDE SEQUENCE [LARGE SCALE GENOMIC DNA]</scope>
    <source>
        <strain evidence="3 4">DSM 17448</strain>
    </source>
</reference>
<evidence type="ECO:0000256" key="2">
    <source>
        <dbReference type="RuleBase" id="RU363072"/>
    </source>
</evidence>
<evidence type="ECO:0000313" key="4">
    <source>
        <dbReference type="Proteomes" id="UP000002875"/>
    </source>
</evidence>
<accession>A0ABN4AJV2</accession>
<evidence type="ECO:0000256" key="1">
    <source>
        <dbReference type="ARBA" id="ARBA00008769"/>
    </source>
</evidence>
<comment type="similarity">
    <text evidence="1 2">Belongs to the OprB family.</text>
</comment>
<dbReference type="Proteomes" id="UP000002875">
    <property type="component" value="Chromosome"/>
</dbReference>
<gene>
    <name evidence="3" type="ordered locus">Emtol_1189</name>
</gene>
<dbReference type="EMBL" id="CP002961">
    <property type="protein sequence ID" value="AFK02338.1"/>
    <property type="molecule type" value="Genomic_DNA"/>
</dbReference>
<organism evidence="3 4">
    <name type="scientific">Emticicia oligotrophica (strain DSM 17448 / CIP 109782 / MTCC 6937 / GPTSA100-15)</name>
    <dbReference type="NCBI Taxonomy" id="929562"/>
    <lineage>
        <taxon>Bacteria</taxon>
        <taxon>Pseudomonadati</taxon>
        <taxon>Bacteroidota</taxon>
        <taxon>Cytophagia</taxon>
        <taxon>Cytophagales</taxon>
        <taxon>Leadbetterellaceae</taxon>
        <taxon>Emticicia</taxon>
    </lineage>
</organism>
<dbReference type="Pfam" id="PF04966">
    <property type="entry name" value="OprB"/>
    <property type="match status" value="1"/>
</dbReference>
<sequence>MNARHFLCYFLIVPITTFAQKQITFHFQQTVVSQTKPSISAPYSGNNSLVSNKETQASITATFFTGSKLWKGAEGYFDAELSGGSGLSGAKGIAGFTNGEAFRIGDSAPKIYLARFYLKQTIPLSKEYILVADGINQVATKYPTKYLRFVVGKFCLSDFFDNNSYSHDPRTQFLNWALMSNGAWDYAANVRGYTTGYVIEYGSPQLGVRFSTTAVPTTANGPDLNYNFAKNYSHSFEINKSIGQKTIIRALAYYTKTYMGNYTEAAQSTDKNIINTRKDGRTKVGFGLNAEQQLSPNSGLFFRTSWNDGRNETWAFTEIDQSISLGFSNNGTKWKRPNDTFGVAVVANGISKQHRNYLSEGGYGFMVGDGKLNYGLEKIFETYYNIHLHDKHFWLAPNYQFVVNPAYNKDRGPVNVFSLRAHAEF</sequence>
<proteinExistence type="inferred from homology"/>
<dbReference type="Gene3D" id="2.40.160.180">
    <property type="entry name" value="Carbohydrate-selective porin OprB"/>
    <property type="match status" value="1"/>
</dbReference>
<dbReference type="InterPro" id="IPR038673">
    <property type="entry name" value="OprB_sf"/>
</dbReference>
<name>A0ABN4AJV2_EMTOG</name>
<keyword evidence="4" id="KW-1185">Reference proteome</keyword>
<protein>
    <submittedName>
        <fullName evidence="3">Carbohydrate-selective porin OprB</fullName>
    </submittedName>
</protein>
<dbReference type="InterPro" id="IPR007049">
    <property type="entry name" value="Carb-sel_porin_OprB"/>
</dbReference>
<evidence type="ECO:0000313" key="3">
    <source>
        <dbReference type="EMBL" id="AFK02338.1"/>
    </source>
</evidence>